<dbReference type="EMBL" id="ML121539">
    <property type="protein sequence ID" value="RPB25148.1"/>
    <property type="molecule type" value="Genomic_DNA"/>
</dbReference>
<organism evidence="2 3">
    <name type="scientific">Terfezia boudieri ATCC MYA-4762</name>
    <dbReference type="NCBI Taxonomy" id="1051890"/>
    <lineage>
        <taxon>Eukaryota</taxon>
        <taxon>Fungi</taxon>
        <taxon>Dikarya</taxon>
        <taxon>Ascomycota</taxon>
        <taxon>Pezizomycotina</taxon>
        <taxon>Pezizomycetes</taxon>
        <taxon>Pezizales</taxon>
        <taxon>Pezizaceae</taxon>
        <taxon>Terfezia</taxon>
    </lineage>
</organism>
<evidence type="ECO:0000313" key="2">
    <source>
        <dbReference type="EMBL" id="RPB25148.1"/>
    </source>
</evidence>
<dbReference type="OrthoDB" id="5337307at2759"/>
<dbReference type="InParanoid" id="A0A3N4LU04"/>
<proteinExistence type="predicted"/>
<dbReference type="AlphaFoldDB" id="A0A3N4LU04"/>
<protein>
    <submittedName>
        <fullName evidence="2">Uncharacterized protein</fullName>
    </submittedName>
</protein>
<reference evidence="2 3" key="1">
    <citation type="journal article" date="2018" name="Nat. Ecol. Evol.">
        <title>Pezizomycetes genomes reveal the molecular basis of ectomycorrhizal truffle lifestyle.</title>
        <authorList>
            <person name="Murat C."/>
            <person name="Payen T."/>
            <person name="Noel B."/>
            <person name="Kuo A."/>
            <person name="Morin E."/>
            <person name="Chen J."/>
            <person name="Kohler A."/>
            <person name="Krizsan K."/>
            <person name="Balestrini R."/>
            <person name="Da Silva C."/>
            <person name="Montanini B."/>
            <person name="Hainaut M."/>
            <person name="Levati E."/>
            <person name="Barry K.W."/>
            <person name="Belfiori B."/>
            <person name="Cichocki N."/>
            <person name="Clum A."/>
            <person name="Dockter R.B."/>
            <person name="Fauchery L."/>
            <person name="Guy J."/>
            <person name="Iotti M."/>
            <person name="Le Tacon F."/>
            <person name="Lindquist E.A."/>
            <person name="Lipzen A."/>
            <person name="Malagnac F."/>
            <person name="Mello A."/>
            <person name="Molinier V."/>
            <person name="Miyauchi S."/>
            <person name="Poulain J."/>
            <person name="Riccioni C."/>
            <person name="Rubini A."/>
            <person name="Sitrit Y."/>
            <person name="Splivallo R."/>
            <person name="Traeger S."/>
            <person name="Wang M."/>
            <person name="Zifcakova L."/>
            <person name="Wipf D."/>
            <person name="Zambonelli A."/>
            <person name="Paolocci F."/>
            <person name="Nowrousian M."/>
            <person name="Ottonello S."/>
            <person name="Baldrian P."/>
            <person name="Spatafora J.W."/>
            <person name="Henrissat B."/>
            <person name="Nagy L.G."/>
            <person name="Aury J.M."/>
            <person name="Wincker P."/>
            <person name="Grigoriev I.V."/>
            <person name="Bonfante P."/>
            <person name="Martin F.M."/>
        </authorList>
    </citation>
    <scope>NUCLEOTIDE SEQUENCE [LARGE SCALE GENOMIC DNA]</scope>
    <source>
        <strain evidence="2 3">ATCC MYA-4762</strain>
    </source>
</reference>
<sequence length="256" mass="28097">MESQPEKKLKAVSAPKHTSPGTKVPSESYNYQEYEVTSARSLIPQTGPEACYHSLSPSPASFLDPFERSYPYQSPQHLKQAPMAPVPSIKNDKDSQHVSCRPPVEYLPSTYPFNLSGHSGHIQAVARTCTCSCSPLNGLQQYPSGTYGETRSASPPTPGYVNSYQYNDFVLFPGCGHNSGEHCSHPQSTSAHDASHIQPPRAPYIGRLATPELGEEIYHRSTDSMGRLARESKCMGYGEDEGEYLPLVREGMFPGL</sequence>
<keyword evidence="3" id="KW-1185">Reference proteome</keyword>
<evidence type="ECO:0000313" key="3">
    <source>
        <dbReference type="Proteomes" id="UP000267821"/>
    </source>
</evidence>
<dbReference type="Proteomes" id="UP000267821">
    <property type="component" value="Unassembled WGS sequence"/>
</dbReference>
<feature type="compositionally biased region" description="Polar residues" evidence="1">
    <location>
        <begin position="19"/>
        <end position="30"/>
    </location>
</feature>
<evidence type="ECO:0000256" key="1">
    <source>
        <dbReference type="SAM" id="MobiDB-lite"/>
    </source>
</evidence>
<accession>A0A3N4LU04</accession>
<feature type="region of interest" description="Disordered" evidence="1">
    <location>
        <begin position="74"/>
        <end position="98"/>
    </location>
</feature>
<name>A0A3N4LU04_9PEZI</name>
<feature type="region of interest" description="Disordered" evidence="1">
    <location>
        <begin position="1"/>
        <end position="30"/>
    </location>
</feature>
<gene>
    <name evidence="2" type="ORF">L211DRAFT_837009</name>
</gene>